<sequence>MKKILVLPLLLLFGIIFAGCSADSEKESGDKEEVAADTTEKTSVSKPLKVDKELLNVEVTIPADFFEDEDIDTVIADAKDEGIQEVIKNDDGSLTFRMSESQQKEILKDMEEEIIVFVEEIETDEQLAIKDISYNNTYSEFTILVNPEELESTLDIDADVDLVLMGIFYQLFNGVDPAKNKVTVTYKNESNGEVIDTIVYPDDLNEQN</sequence>
<name>A0ABY2T8F3_9BACI</name>
<dbReference type="EMBL" id="SZPT01000001">
    <property type="protein sequence ID" value="TKI50544.1"/>
    <property type="molecule type" value="Genomic_DNA"/>
</dbReference>
<evidence type="ECO:0000313" key="2">
    <source>
        <dbReference type="EMBL" id="TKI50544.1"/>
    </source>
</evidence>
<dbReference type="RefSeq" id="WP_108030147.1">
    <property type="nucleotide sequence ID" value="NZ_PYUE01000003.1"/>
</dbReference>
<accession>A0ABY2T8F3</accession>
<evidence type="ECO:0000256" key="1">
    <source>
        <dbReference type="SAM" id="SignalP"/>
    </source>
</evidence>
<dbReference type="Proteomes" id="UP000308330">
    <property type="component" value="Unassembled WGS sequence"/>
</dbReference>
<feature type="chain" id="PRO_5045345706" description="Antigen I/II N-terminal domain-containing protein" evidence="1">
    <location>
        <begin position="19"/>
        <end position="208"/>
    </location>
</feature>
<feature type="signal peptide" evidence="1">
    <location>
        <begin position="1"/>
        <end position="18"/>
    </location>
</feature>
<reference evidence="2 3" key="1">
    <citation type="submission" date="2019-04" db="EMBL/GenBank/DDBJ databases">
        <title>Lysinibacillus genome sequencing.</title>
        <authorList>
            <person name="Dunlap C."/>
        </authorList>
    </citation>
    <scope>NUCLEOTIDE SEQUENCE [LARGE SCALE GENOMIC DNA]</scope>
    <source>
        <strain evidence="2 3">KCTC 33042</strain>
    </source>
</reference>
<comment type="caution">
    <text evidence="2">The sequence shown here is derived from an EMBL/GenBank/DDBJ whole genome shotgun (WGS) entry which is preliminary data.</text>
</comment>
<keyword evidence="3" id="KW-1185">Reference proteome</keyword>
<organism evidence="2 3">
    <name type="scientific">Lysinibacillus tabacifolii</name>
    <dbReference type="NCBI Taxonomy" id="1173107"/>
    <lineage>
        <taxon>Bacteria</taxon>
        <taxon>Bacillati</taxon>
        <taxon>Bacillota</taxon>
        <taxon>Bacilli</taxon>
        <taxon>Bacillales</taxon>
        <taxon>Bacillaceae</taxon>
        <taxon>Lysinibacillus</taxon>
    </lineage>
</organism>
<evidence type="ECO:0000313" key="3">
    <source>
        <dbReference type="Proteomes" id="UP000308330"/>
    </source>
</evidence>
<proteinExistence type="predicted"/>
<evidence type="ECO:0008006" key="4">
    <source>
        <dbReference type="Google" id="ProtNLM"/>
    </source>
</evidence>
<protein>
    <recommendedName>
        <fullName evidence="4">Antigen I/II N-terminal domain-containing protein</fullName>
    </recommendedName>
</protein>
<dbReference type="PROSITE" id="PS51257">
    <property type="entry name" value="PROKAR_LIPOPROTEIN"/>
    <property type="match status" value="1"/>
</dbReference>
<gene>
    <name evidence="2" type="ORF">FC748_04835</name>
</gene>
<keyword evidence="1" id="KW-0732">Signal</keyword>